<proteinExistence type="predicted"/>
<comment type="caution">
    <text evidence="1">The sequence shown here is derived from an EMBL/GenBank/DDBJ whole genome shotgun (WGS) entry which is preliminary data.</text>
</comment>
<accession>A0ACB9N4J5</accession>
<reference evidence="2" key="1">
    <citation type="journal article" date="2023" name="Front. Plant Sci.">
        <title>Chromosomal-level genome assembly of Melastoma candidum provides insights into trichome evolution.</title>
        <authorList>
            <person name="Zhong Y."/>
            <person name="Wu W."/>
            <person name="Sun C."/>
            <person name="Zou P."/>
            <person name="Liu Y."/>
            <person name="Dai S."/>
            <person name="Zhou R."/>
        </authorList>
    </citation>
    <scope>NUCLEOTIDE SEQUENCE [LARGE SCALE GENOMIC DNA]</scope>
</reference>
<gene>
    <name evidence="1" type="ORF">MLD38_029578</name>
</gene>
<protein>
    <submittedName>
        <fullName evidence="1">Uncharacterized protein</fullName>
    </submittedName>
</protein>
<name>A0ACB9N4J5_9MYRT</name>
<organism evidence="1 2">
    <name type="scientific">Melastoma candidum</name>
    <dbReference type="NCBI Taxonomy" id="119954"/>
    <lineage>
        <taxon>Eukaryota</taxon>
        <taxon>Viridiplantae</taxon>
        <taxon>Streptophyta</taxon>
        <taxon>Embryophyta</taxon>
        <taxon>Tracheophyta</taxon>
        <taxon>Spermatophyta</taxon>
        <taxon>Magnoliopsida</taxon>
        <taxon>eudicotyledons</taxon>
        <taxon>Gunneridae</taxon>
        <taxon>Pentapetalae</taxon>
        <taxon>rosids</taxon>
        <taxon>malvids</taxon>
        <taxon>Myrtales</taxon>
        <taxon>Melastomataceae</taxon>
        <taxon>Melastomatoideae</taxon>
        <taxon>Melastomateae</taxon>
        <taxon>Melastoma</taxon>
    </lineage>
</organism>
<keyword evidence="2" id="KW-1185">Reference proteome</keyword>
<dbReference type="EMBL" id="CM042887">
    <property type="protein sequence ID" value="KAI4331387.1"/>
    <property type="molecule type" value="Genomic_DNA"/>
</dbReference>
<sequence>MGNSVRTVLLKSVLPRVPLFRHNHIFPPLLLSPPIRRSELLGRVLSSVCSILIVQLAISPGNCGSLSFILGSVKMQSEYQFGAAMSSPAAATFGDYLTSCSASTAITTMASDFSGLRLSDSSYSFSNMAFLAPFNSVITPSMASSIEMTSTSQSQASTKEVSSLREQNLKLRSINHRLSLIAQLHLKNPPVPVGGDGANLGAAAAAVTAFDLANTYGRLSISETKVEKEGNINESPMSVMEGSEVDRMALPKSISVRSNDLWKGATSQNPAGNPLGAVGKGRVRGGCSPGGGKQKVYVRGGKKEEAPVELEVYNQGMFKTELCNKWQETGACPYGDHCDVCPFGHRCHFRHSLTEQEKLASTTRLPPATGELED</sequence>
<evidence type="ECO:0000313" key="2">
    <source>
        <dbReference type="Proteomes" id="UP001057402"/>
    </source>
</evidence>
<evidence type="ECO:0000313" key="1">
    <source>
        <dbReference type="EMBL" id="KAI4331387.1"/>
    </source>
</evidence>
<dbReference type="Proteomes" id="UP001057402">
    <property type="component" value="Chromosome 8"/>
</dbReference>